<dbReference type="PANTHER" id="PTHR22838">
    <property type="entry name" value="WD REPEAT PROTEIN 26-RELATED"/>
    <property type="match status" value="1"/>
</dbReference>
<dbReference type="GO" id="GO:0005737">
    <property type="term" value="C:cytoplasm"/>
    <property type="evidence" value="ECO:0007669"/>
    <property type="project" value="UniProtKB-SubCell"/>
</dbReference>
<keyword evidence="2" id="KW-0963">Cytoplasm</keyword>
<feature type="repeat" description="WD" evidence="5">
    <location>
        <begin position="155"/>
        <end position="186"/>
    </location>
</feature>
<dbReference type="PROSITE" id="PS00678">
    <property type="entry name" value="WD_REPEATS_1"/>
    <property type="match status" value="1"/>
</dbReference>
<dbReference type="FunFam" id="2.130.10.10:FF:000087">
    <property type="entry name" value="WD repeat-containing protein 26 homolog"/>
    <property type="match status" value="1"/>
</dbReference>
<dbReference type="Pfam" id="PF00400">
    <property type="entry name" value="WD40"/>
    <property type="match status" value="2"/>
</dbReference>
<dbReference type="PROSITE" id="PS50294">
    <property type="entry name" value="WD_REPEATS_REGION"/>
    <property type="match status" value="1"/>
</dbReference>
<accession>A0A8K0KN61</accession>
<keyword evidence="4" id="KW-0677">Repeat</keyword>
<dbReference type="PROSITE" id="PS50082">
    <property type="entry name" value="WD_REPEATS_2"/>
    <property type="match status" value="2"/>
</dbReference>
<evidence type="ECO:0000256" key="5">
    <source>
        <dbReference type="PROSITE-ProRule" id="PRU00221"/>
    </source>
</evidence>
<name>A0A8K0KN61_LADFU</name>
<dbReference type="Proteomes" id="UP000792457">
    <property type="component" value="Unassembled WGS sequence"/>
</dbReference>
<protein>
    <recommendedName>
        <fullName evidence="6">Tubulin-specific chaperone C N-terminal domain-containing protein</fullName>
    </recommendedName>
</protein>
<dbReference type="Gene3D" id="1.20.58.1250">
    <property type="entry name" value="Tubulin Binding Cofactor C, N-terminal domain"/>
    <property type="match status" value="1"/>
</dbReference>
<dbReference type="GO" id="GO:0034657">
    <property type="term" value="C:GID complex"/>
    <property type="evidence" value="ECO:0007669"/>
    <property type="project" value="TreeGrafter"/>
</dbReference>
<dbReference type="InterPro" id="IPR031925">
    <property type="entry name" value="TBCC_N"/>
</dbReference>
<sequence>MDKSGVNLHEQVAERLKKRENERLLQIESKKDMNGASNAELVADFSKLFYEMKHNIEESLHKAADLDKNQLPDALIAIKSDIQDLQKYLSTSTLFLCREQFPSETIQILHDHCDEVWFCRFSPDGMKLATGSKDTTVIIWDVDPETLVCKNRKILEGHSYGVAYLSWSPDGRHIIACGPEDCPELWVWNAETGELRVKVSQSPEDSLTSCSWHRDGEKFVTGGIRGQFYQCDLEGNVLDSWEGVRVNCLWCRSDGKTVLAADTHHRVRGYNFEELSDFSIIQEDHPVMTFSVDRSDRFALLNVATQGVHLWDLLDRCLVRKFQGVTQGHFTIHSCFGGMNQDFVASGSEEK</sequence>
<reference evidence="7" key="2">
    <citation type="submission" date="2017-10" db="EMBL/GenBank/DDBJ databases">
        <title>Ladona fulva Genome sequencing and assembly.</title>
        <authorList>
            <person name="Murali S."/>
            <person name="Richards S."/>
            <person name="Bandaranaike D."/>
            <person name="Bellair M."/>
            <person name="Blankenburg K."/>
            <person name="Chao H."/>
            <person name="Dinh H."/>
            <person name="Doddapaneni H."/>
            <person name="Dugan-Rocha S."/>
            <person name="Elkadiri S."/>
            <person name="Gnanaolivu R."/>
            <person name="Hernandez B."/>
            <person name="Skinner E."/>
            <person name="Javaid M."/>
            <person name="Lee S."/>
            <person name="Li M."/>
            <person name="Ming W."/>
            <person name="Munidasa M."/>
            <person name="Muniz J."/>
            <person name="Nguyen L."/>
            <person name="Hughes D."/>
            <person name="Osuji N."/>
            <person name="Pu L.-L."/>
            <person name="Puazo M."/>
            <person name="Qu C."/>
            <person name="Quiroz J."/>
            <person name="Raj R."/>
            <person name="Weissenberger G."/>
            <person name="Xin Y."/>
            <person name="Zou X."/>
            <person name="Han Y."/>
            <person name="Worley K."/>
            <person name="Muzny D."/>
            <person name="Gibbs R."/>
        </authorList>
    </citation>
    <scope>NUCLEOTIDE SEQUENCE</scope>
    <source>
        <strain evidence="7">Sampled in the wild</strain>
    </source>
</reference>
<dbReference type="GO" id="GO:0043161">
    <property type="term" value="P:proteasome-mediated ubiquitin-dependent protein catabolic process"/>
    <property type="evidence" value="ECO:0007669"/>
    <property type="project" value="TreeGrafter"/>
</dbReference>
<evidence type="ECO:0000313" key="8">
    <source>
        <dbReference type="Proteomes" id="UP000792457"/>
    </source>
</evidence>
<dbReference type="Pfam" id="PF16752">
    <property type="entry name" value="TBCC_N"/>
    <property type="match status" value="1"/>
</dbReference>
<dbReference type="InterPro" id="IPR051350">
    <property type="entry name" value="WD_repeat-ST_regulator"/>
</dbReference>
<dbReference type="InterPro" id="IPR001680">
    <property type="entry name" value="WD40_rpt"/>
</dbReference>
<reference evidence="7" key="1">
    <citation type="submission" date="2013-04" db="EMBL/GenBank/DDBJ databases">
        <authorList>
            <person name="Qu J."/>
            <person name="Murali S.C."/>
            <person name="Bandaranaike D."/>
            <person name="Bellair M."/>
            <person name="Blankenburg K."/>
            <person name="Chao H."/>
            <person name="Dinh H."/>
            <person name="Doddapaneni H."/>
            <person name="Downs B."/>
            <person name="Dugan-Rocha S."/>
            <person name="Elkadiri S."/>
            <person name="Gnanaolivu R.D."/>
            <person name="Hernandez B."/>
            <person name="Javaid M."/>
            <person name="Jayaseelan J.C."/>
            <person name="Lee S."/>
            <person name="Li M."/>
            <person name="Ming W."/>
            <person name="Munidasa M."/>
            <person name="Muniz J."/>
            <person name="Nguyen L."/>
            <person name="Ongeri F."/>
            <person name="Osuji N."/>
            <person name="Pu L.-L."/>
            <person name="Puazo M."/>
            <person name="Qu C."/>
            <person name="Quiroz J."/>
            <person name="Raj R."/>
            <person name="Weissenberger G."/>
            <person name="Xin Y."/>
            <person name="Zou X."/>
            <person name="Han Y."/>
            <person name="Richards S."/>
            <person name="Worley K."/>
            <person name="Muzny D."/>
            <person name="Gibbs R."/>
        </authorList>
    </citation>
    <scope>NUCLEOTIDE SEQUENCE</scope>
    <source>
        <strain evidence="7">Sampled in the wild</strain>
    </source>
</reference>
<dbReference type="EMBL" id="KZ309215">
    <property type="protein sequence ID" value="KAG8237717.1"/>
    <property type="molecule type" value="Genomic_DNA"/>
</dbReference>
<keyword evidence="8" id="KW-1185">Reference proteome</keyword>
<dbReference type="InterPro" id="IPR015943">
    <property type="entry name" value="WD40/YVTN_repeat-like_dom_sf"/>
</dbReference>
<dbReference type="SUPFAM" id="SSF50978">
    <property type="entry name" value="WD40 repeat-like"/>
    <property type="match status" value="1"/>
</dbReference>
<organism evidence="7 8">
    <name type="scientific">Ladona fulva</name>
    <name type="common">Scarce chaser dragonfly</name>
    <name type="synonym">Libellula fulva</name>
    <dbReference type="NCBI Taxonomy" id="123851"/>
    <lineage>
        <taxon>Eukaryota</taxon>
        <taxon>Metazoa</taxon>
        <taxon>Ecdysozoa</taxon>
        <taxon>Arthropoda</taxon>
        <taxon>Hexapoda</taxon>
        <taxon>Insecta</taxon>
        <taxon>Pterygota</taxon>
        <taxon>Palaeoptera</taxon>
        <taxon>Odonata</taxon>
        <taxon>Epiprocta</taxon>
        <taxon>Anisoptera</taxon>
        <taxon>Libelluloidea</taxon>
        <taxon>Libellulidae</taxon>
        <taxon>Ladona</taxon>
    </lineage>
</organism>
<evidence type="ECO:0000256" key="3">
    <source>
        <dbReference type="ARBA" id="ARBA00022574"/>
    </source>
</evidence>
<dbReference type="InterPro" id="IPR038397">
    <property type="entry name" value="TBCC_N_sf"/>
</dbReference>
<dbReference type="InterPro" id="IPR019775">
    <property type="entry name" value="WD40_repeat_CS"/>
</dbReference>
<evidence type="ECO:0000256" key="1">
    <source>
        <dbReference type="ARBA" id="ARBA00004496"/>
    </source>
</evidence>
<evidence type="ECO:0000256" key="2">
    <source>
        <dbReference type="ARBA" id="ARBA00022490"/>
    </source>
</evidence>
<keyword evidence="3 5" id="KW-0853">WD repeat</keyword>
<evidence type="ECO:0000313" key="7">
    <source>
        <dbReference type="EMBL" id="KAG8237717.1"/>
    </source>
</evidence>
<evidence type="ECO:0000256" key="4">
    <source>
        <dbReference type="ARBA" id="ARBA00022737"/>
    </source>
</evidence>
<comment type="subcellular location">
    <subcellularLocation>
        <location evidence="1">Cytoplasm</location>
    </subcellularLocation>
</comment>
<dbReference type="Gene3D" id="2.130.10.10">
    <property type="entry name" value="YVTN repeat-like/Quinoprotein amine dehydrogenase"/>
    <property type="match status" value="1"/>
</dbReference>
<dbReference type="PANTHER" id="PTHR22838:SF0">
    <property type="entry name" value="WD REPEAT-CONTAINING PROTEIN 26"/>
    <property type="match status" value="1"/>
</dbReference>
<evidence type="ECO:0000259" key="6">
    <source>
        <dbReference type="Pfam" id="PF16752"/>
    </source>
</evidence>
<dbReference type="OrthoDB" id="972532at2759"/>
<feature type="repeat" description="WD" evidence="5">
    <location>
        <begin position="109"/>
        <end position="143"/>
    </location>
</feature>
<dbReference type="GO" id="GO:0015631">
    <property type="term" value="F:tubulin binding"/>
    <property type="evidence" value="ECO:0007669"/>
    <property type="project" value="InterPro"/>
</dbReference>
<gene>
    <name evidence="7" type="ORF">J437_LFUL017836</name>
</gene>
<feature type="domain" description="Tubulin-specific chaperone C N-terminal" evidence="6">
    <location>
        <begin position="14"/>
        <end position="96"/>
    </location>
</feature>
<dbReference type="SMART" id="SM00320">
    <property type="entry name" value="WD40"/>
    <property type="match status" value="3"/>
</dbReference>
<proteinExistence type="predicted"/>
<dbReference type="InterPro" id="IPR036322">
    <property type="entry name" value="WD40_repeat_dom_sf"/>
</dbReference>
<dbReference type="AlphaFoldDB" id="A0A8K0KN61"/>
<comment type="caution">
    <text evidence="7">The sequence shown here is derived from an EMBL/GenBank/DDBJ whole genome shotgun (WGS) entry which is preliminary data.</text>
</comment>